<feature type="transmembrane region" description="Helical" evidence="12">
    <location>
        <begin position="43"/>
        <end position="66"/>
    </location>
</feature>
<evidence type="ECO:0000259" key="13">
    <source>
        <dbReference type="Pfam" id="PF01699"/>
    </source>
</evidence>
<dbReference type="FunFam" id="1.20.1420.30:FF:000012">
    <property type="entry name" value="Vacuolar cation/proton exchanger"/>
    <property type="match status" value="1"/>
</dbReference>
<name>A0A2G9FY03_9LAMI</name>
<evidence type="ECO:0000256" key="12">
    <source>
        <dbReference type="RuleBase" id="RU365028"/>
    </source>
</evidence>
<evidence type="ECO:0000313" key="15">
    <source>
        <dbReference type="Proteomes" id="UP000231279"/>
    </source>
</evidence>
<dbReference type="NCBIfam" id="TIGR00378">
    <property type="entry name" value="cax"/>
    <property type="match status" value="1"/>
</dbReference>
<feature type="transmembrane region" description="Helical" evidence="12">
    <location>
        <begin position="293"/>
        <end position="312"/>
    </location>
</feature>
<organism evidence="14 15">
    <name type="scientific">Handroanthus impetiginosus</name>
    <dbReference type="NCBI Taxonomy" id="429701"/>
    <lineage>
        <taxon>Eukaryota</taxon>
        <taxon>Viridiplantae</taxon>
        <taxon>Streptophyta</taxon>
        <taxon>Embryophyta</taxon>
        <taxon>Tracheophyta</taxon>
        <taxon>Spermatophyta</taxon>
        <taxon>Magnoliopsida</taxon>
        <taxon>eudicotyledons</taxon>
        <taxon>Gunneridae</taxon>
        <taxon>Pentapetalae</taxon>
        <taxon>asterids</taxon>
        <taxon>lamiids</taxon>
        <taxon>Lamiales</taxon>
        <taxon>Bignoniaceae</taxon>
        <taxon>Crescentiina</taxon>
        <taxon>Tabebuia alliance</taxon>
        <taxon>Handroanthus</taxon>
    </lineage>
</organism>
<dbReference type="GO" id="GO:0006874">
    <property type="term" value="P:intracellular calcium ion homeostasis"/>
    <property type="evidence" value="ECO:0007669"/>
    <property type="project" value="TreeGrafter"/>
</dbReference>
<dbReference type="Gene3D" id="1.20.1420.30">
    <property type="entry name" value="NCX, central ion-binding region"/>
    <property type="match status" value="2"/>
</dbReference>
<evidence type="ECO:0000313" key="14">
    <source>
        <dbReference type="EMBL" id="PIM97946.1"/>
    </source>
</evidence>
<dbReference type="EMBL" id="NKXS01008954">
    <property type="protein sequence ID" value="PIM97946.1"/>
    <property type="molecule type" value="Genomic_DNA"/>
</dbReference>
<keyword evidence="15" id="KW-1185">Reference proteome</keyword>
<keyword evidence="9 12" id="KW-1133">Transmembrane helix</keyword>
<keyword evidence="11 12" id="KW-0472">Membrane</keyword>
<feature type="transmembrane region" description="Helical" evidence="12">
    <location>
        <begin position="78"/>
        <end position="100"/>
    </location>
</feature>
<dbReference type="InterPro" id="IPR004798">
    <property type="entry name" value="CAX-like"/>
</dbReference>
<dbReference type="AlphaFoldDB" id="A0A2G9FY03"/>
<evidence type="ECO:0000256" key="9">
    <source>
        <dbReference type="ARBA" id="ARBA00022989"/>
    </source>
</evidence>
<evidence type="ECO:0000256" key="3">
    <source>
        <dbReference type="ARBA" id="ARBA00022448"/>
    </source>
</evidence>
<evidence type="ECO:0000256" key="5">
    <source>
        <dbReference type="ARBA" id="ARBA00022554"/>
    </source>
</evidence>
<dbReference type="InterPro" id="IPR004713">
    <property type="entry name" value="CaH_exchang"/>
</dbReference>
<keyword evidence="3 12" id="KW-0813">Transport</keyword>
<gene>
    <name evidence="14" type="ORF">CDL12_29579</name>
</gene>
<dbReference type="InterPro" id="IPR044880">
    <property type="entry name" value="NCX_ion-bd_dom_sf"/>
</dbReference>
<dbReference type="OrthoDB" id="1699231at2759"/>
<dbReference type="Pfam" id="PF01699">
    <property type="entry name" value="Na_Ca_ex"/>
    <property type="match status" value="2"/>
</dbReference>
<comment type="similarity">
    <text evidence="2">Belongs to the Ca(2+):cation antiporter (CaCA) (TC 2.A.19) family. Cation/proton exchanger (CAX) subfamily.</text>
</comment>
<dbReference type="STRING" id="429701.A0A2G9FY03"/>
<dbReference type="NCBIfam" id="TIGR00846">
    <property type="entry name" value="caca2"/>
    <property type="match status" value="1"/>
</dbReference>
<protein>
    <recommendedName>
        <fullName evidence="12">Vacuolar cation/proton exchanger</fullName>
    </recommendedName>
</protein>
<dbReference type="PANTHER" id="PTHR31503">
    <property type="entry name" value="VACUOLAR CALCIUM ION TRANSPORTER"/>
    <property type="match status" value="1"/>
</dbReference>
<dbReference type="FunFam" id="1.20.1420.30:FF:000008">
    <property type="entry name" value="Vacuolar cation/proton exchanger"/>
    <property type="match status" value="1"/>
</dbReference>
<evidence type="ECO:0000256" key="11">
    <source>
        <dbReference type="ARBA" id="ARBA00023136"/>
    </source>
</evidence>
<evidence type="ECO:0000256" key="6">
    <source>
        <dbReference type="ARBA" id="ARBA00022568"/>
    </source>
</evidence>
<comment type="caution">
    <text evidence="14">The sequence shown here is derived from an EMBL/GenBank/DDBJ whole genome shotgun (WGS) entry which is preliminary data.</text>
</comment>
<keyword evidence="6 12" id="KW-0109">Calcium transport</keyword>
<comment type="function">
    <text evidence="12">Vacuolar cation/proton exchanger (CAX). Translocates Ca(2+) and other metal ions into vacuoles using the proton gradient formed by H(+)-ATPase and H(+)-pyrophosphatase.</text>
</comment>
<feature type="transmembrane region" description="Helical" evidence="12">
    <location>
        <begin position="112"/>
        <end position="132"/>
    </location>
</feature>
<evidence type="ECO:0000256" key="7">
    <source>
        <dbReference type="ARBA" id="ARBA00022692"/>
    </source>
</evidence>
<feature type="domain" description="Sodium/calcium exchanger membrane region" evidence="13">
    <location>
        <begin position="168"/>
        <end position="310"/>
    </location>
</feature>
<dbReference type="PANTHER" id="PTHR31503:SF22">
    <property type="entry name" value="VACUOLAR CALCIUM ION TRANSPORTER"/>
    <property type="match status" value="1"/>
</dbReference>
<comment type="subcellular location">
    <subcellularLocation>
        <location evidence="1">Vacuole membrane</location>
        <topology evidence="1">Multi-pass membrane protein</topology>
    </subcellularLocation>
</comment>
<proteinExistence type="inferred from homology"/>
<keyword evidence="5 12" id="KW-0926">Vacuole</keyword>
<feature type="transmembrane region" description="Helical" evidence="12">
    <location>
        <begin position="265"/>
        <end position="286"/>
    </location>
</feature>
<reference evidence="15" key="1">
    <citation type="journal article" date="2018" name="Gigascience">
        <title>Genome assembly of the Pink Ipe (Handroanthus impetiginosus, Bignoniaceae), a highly valued, ecologically keystone Neotropical timber forest tree.</title>
        <authorList>
            <person name="Silva-Junior O.B."/>
            <person name="Grattapaglia D."/>
            <person name="Novaes E."/>
            <person name="Collevatti R.G."/>
        </authorList>
    </citation>
    <scope>NUCLEOTIDE SEQUENCE [LARGE SCALE GENOMIC DNA]</scope>
    <source>
        <strain evidence="15">cv. UFG-1</strain>
    </source>
</reference>
<evidence type="ECO:0000256" key="8">
    <source>
        <dbReference type="ARBA" id="ARBA00022837"/>
    </source>
</evidence>
<dbReference type="GO" id="GO:0009705">
    <property type="term" value="C:plant-type vacuole membrane"/>
    <property type="evidence" value="ECO:0007669"/>
    <property type="project" value="TreeGrafter"/>
</dbReference>
<comment type="caution">
    <text evidence="12">Lacks conserved residue(s) required for the propagation of feature annotation.</text>
</comment>
<feature type="transmembrane region" description="Helical" evidence="12">
    <location>
        <begin position="232"/>
        <end position="259"/>
    </location>
</feature>
<evidence type="ECO:0000256" key="2">
    <source>
        <dbReference type="ARBA" id="ARBA00008248"/>
    </source>
</evidence>
<evidence type="ECO:0000256" key="4">
    <source>
        <dbReference type="ARBA" id="ARBA00022449"/>
    </source>
</evidence>
<keyword evidence="7 12" id="KW-0812">Transmembrane</keyword>
<dbReference type="InterPro" id="IPR004837">
    <property type="entry name" value="NaCa_Exmemb"/>
</dbReference>
<evidence type="ECO:0000256" key="1">
    <source>
        <dbReference type="ARBA" id="ARBA00004128"/>
    </source>
</evidence>
<sequence>MLYLFVQSAVGGLLNATFGNATEMIISMYALKNGMTRIVKQSLLGSILSNMLLVLGCAFFCGGIVHHQNVQNFNKATALVNSGLLLMAVMGLLFPALLQFTHTEIHKGKSEIALSRVSSCIMLVAYASYLFFQLKSKKNQYSSLDEATENNEEDSDEDEVPEIRHWEAIGWLIVLTLWISVLSGYLVDAIQGASESMNMPVAFISVILLPIVGNAAEHAGAIMFAMKDKLDITLGIAIGSSTQISMFVIPFCVIVGWFMGKPMDLNFQLFETATLFITVLVVAFMLQEGQSNYFKGLMLILCYLIVAASFFVHNDPSDDDD</sequence>
<dbReference type="GO" id="GO:0015369">
    <property type="term" value="F:calcium:proton antiporter activity"/>
    <property type="evidence" value="ECO:0007669"/>
    <property type="project" value="UniProtKB-UniRule"/>
</dbReference>
<keyword evidence="8 12" id="KW-0106">Calcium</keyword>
<accession>A0A2G9FY03</accession>
<feature type="domain" description="Sodium/calcium exchanger membrane region" evidence="13">
    <location>
        <begin position="8"/>
        <end position="134"/>
    </location>
</feature>
<feature type="transmembrane region" description="Helical" evidence="12">
    <location>
        <begin position="168"/>
        <end position="187"/>
    </location>
</feature>
<feature type="transmembrane region" description="Helical" evidence="12">
    <location>
        <begin position="199"/>
        <end position="225"/>
    </location>
</feature>
<keyword evidence="10 12" id="KW-0406">Ion transport</keyword>
<evidence type="ECO:0000256" key="10">
    <source>
        <dbReference type="ARBA" id="ARBA00023065"/>
    </source>
</evidence>
<dbReference type="Proteomes" id="UP000231279">
    <property type="component" value="Unassembled WGS sequence"/>
</dbReference>
<keyword evidence="4 12" id="KW-0050">Antiport</keyword>